<feature type="chain" id="PRO_5030173338" evidence="1">
    <location>
        <begin position="18"/>
        <end position="74"/>
    </location>
</feature>
<keyword evidence="1" id="KW-0732">Signal</keyword>
<dbReference type="Proteomes" id="UP000010474">
    <property type="component" value="Chromosome"/>
</dbReference>
<evidence type="ECO:0000256" key="1">
    <source>
        <dbReference type="SAM" id="SignalP"/>
    </source>
</evidence>
<dbReference type="PATRIC" id="fig|272123.3.peg.1631"/>
<gene>
    <name evidence="2" type="ordered locus">Anacy_1492</name>
</gene>
<dbReference type="EMBL" id="CP003659">
    <property type="protein sequence ID" value="AFZ57000.1"/>
    <property type="molecule type" value="Genomic_DNA"/>
</dbReference>
<protein>
    <submittedName>
        <fullName evidence="2">Nitrate transport nitrate-binding protein</fullName>
    </submittedName>
</protein>
<dbReference type="AlphaFoldDB" id="K9ZF55"/>
<sequence>MSNISRRKFIITSSVAAATSILVHGCSSSNSKSATTDSAAFSTAKLANNSTVTNAPKVETTTAKLEFIALKDNL</sequence>
<keyword evidence="3" id="KW-1185">Reference proteome</keyword>
<accession>K9ZF55</accession>
<dbReference type="STRING" id="272123.Anacy_1492"/>
<dbReference type="HOGENOM" id="CLU_2679582_0_0_3"/>
<proteinExistence type="predicted"/>
<dbReference type="eggNOG" id="COG0715">
    <property type="taxonomic scope" value="Bacteria"/>
</dbReference>
<evidence type="ECO:0000313" key="2">
    <source>
        <dbReference type="EMBL" id="AFZ57000.1"/>
    </source>
</evidence>
<organism evidence="2 3">
    <name type="scientific">Anabaena cylindrica (strain ATCC 27899 / PCC 7122)</name>
    <dbReference type="NCBI Taxonomy" id="272123"/>
    <lineage>
        <taxon>Bacteria</taxon>
        <taxon>Bacillati</taxon>
        <taxon>Cyanobacteriota</taxon>
        <taxon>Cyanophyceae</taxon>
        <taxon>Nostocales</taxon>
        <taxon>Nostocaceae</taxon>
        <taxon>Anabaena</taxon>
    </lineage>
</organism>
<feature type="signal peptide" evidence="1">
    <location>
        <begin position="1"/>
        <end position="17"/>
    </location>
</feature>
<name>K9ZF55_ANACC</name>
<reference evidence="3" key="1">
    <citation type="journal article" date="2013" name="Proc. Natl. Acad. Sci. U.S.A.">
        <title>Improving the coverage of the cyanobacterial phylum using diversity-driven genome sequencing.</title>
        <authorList>
            <person name="Shih P.M."/>
            <person name="Wu D."/>
            <person name="Latifi A."/>
            <person name="Axen S.D."/>
            <person name="Fewer D.P."/>
            <person name="Talla E."/>
            <person name="Calteau A."/>
            <person name="Cai F."/>
            <person name="Tandeau de Marsac N."/>
            <person name="Rippka R."/>
            <person name="Herdman M."/>
            <person name="Sivonen K."/>
            <person name="Coursin T."/>
            <person name="Laurent T."/>
            <person name="Goodwin L."/>
            <person name="Nolan M."/>
            <person name="Davenport K.W."/>
            <person name="Han C.S."/>
            <person name="Rubin E.M."/>
            <person name="Eisen J.A."/>
            <person name="Woyke T."/>
            <person name="Gugger M."/>
            <person name="Kerfeld C.A."/>
        </authorList>
    </citation>
    <scope>NUCLEOTIDE SEQUENCE [LARGE SCALE GENOMIC DNA]</scope>
    <source>
        <strain evidence="3">ATCC 27899 / PCC 7122</strain>
    </source>
</reference>
<dbReference type="KEGG" id="acy:Anacy_1492"/>
<evidence type="ECO:0000313" key="3">
    <source>
        <dbReference type="Proteomes" id="UP000010474"/>
    </source>
</evidence>